<evidence type="ECO:0008006" key="5">
    <source>
        <dbReference type="Google" id="ProtNLM"/>
    </source>
</evidence>
<evidence type="ECO:0000313" key="3">
    <source>
        <dbReference type="EnsemblMetazoa" id="XP_014252445.1"/>
    </source>
</evidence>
<dbReference type="AlphaFoldDB" id="A0A8I6RVL5"/>
<feature type="chain" id="PRO_5036432512" description="Heparanase" evidence="2">
    <location>
        <begin position="20"/>
        <end position="1230"/>
    </location>
</feature>
<proteinExistence type="predicted"/>
<keyword evidence="4" id="KW-1185">Reference proteome</keyword>
<dbReference type="PANTHER" id="PTHR46145:SF4">
    <property type="entry name" value="HEPARANASE"/>
    <property type="match status" value="1"/>
</dbReference>
<feature type="region of interest" description="Disordered" evidence="1">
    <location>
        <begin position="1148"/>
        <end position="1181"/>
    </location>
</feature>
<dbReference type="Gene3D" id="3.20.20.80">
    <property type="entry name" value="Glycosidases"/>
    <property type="match status" value="1"/>
</dbReference>
<dbReference type="RefSeq" id="XP_014252454.1">
    <property type="nucleotide sequence ID" value="XM_014396968.2"/>
</dbReference>
<sequence>MNWFLFVLFLFTFYIQTFCEKVCVQTDTEKWARTVPPGFLSITVDPVTLLSAGPLQGPTLEMAKALSPAFVRICGEGTDLLHFGEELFKNNTSVTDVEIDSVMQFANNADLRVIVGLNPTERQNGYWNSENALKIMSYMNKKGYKASWQLGCGMNIPHLSGEHIATDILKLKKIVDSFPLFSKSLVLGPDFDNSENEILKDFLQYGGNSVSSVIISLKPQSYYDLETYIENSLKNVESSIRKQNVNPEAEFKKSVFLADAVASGGTFEQAKQLARTLGTAAALGCKMVFKKCGKISLTTPTPEFWFSALYKALVGRYVFNAKVLSDNNNNLHVYSQSTPTLKPQILDRHYPNGSLTLFGVNDSPDEVEVEVKDSPMEGSMHIFSLTTQLHGLKEVTLLNGRELSMLESKLPLLAPTVKKGGLARIPGNSIFFIVLPEAGLKTCSVAGSRSITKREIVIKRPELKQISLTELDQKYRNFAKNIYNKMLQDSGLVQEKKDDMSISFITYNTNGWLNDLLDHILPIDNSGNQVQSASTQNTKNIRSKRSTEIVHKENENFNTGNVNEVNTFFNGEVEDTQNANEDDQMSIEKLNQPIEGLIHSENGMDIKEIEDQEGIDRTLVNIAKEEEKLLNNSSQAQIQPEESEAPSSEEIENKADSNNEDLVMENDSEDVPYVSAPEYPQEISDIGKDQIPENIDRYDFPNLKTSYTVNPQVPQEPPMIPQYLPKHPPSPSNPNFISSHTSYPTQTSELILNEKKENAINSILTKIVSKENALYENKPVDPSKAGTVEEMDTSPLVQVVVPETDLDVYVPLNSLDTENEDVRQTLSPGDNLILPSNDRPTVKVQRQINDDPLYKNNPVKKVQDYLMDILNKVPKQIPITLNDLPEPNESNRDKVLHLGWPKKVSQPLPASPAQLPEMNDPLYTTKLAEAVRMFIEQKKVEYEAIKAKMASVRQKVLESSTNIINNEELSKSLKQRGEEIKTILKQMEPDGISSKMPIPLYIPSIRAKRSVKEQTLSDDSKLNVDAKQLYTHERMKRSFSEELDKLIEKARSWFDDINPFSSSKRSKRTPSMDNSVKFSDNDINYHDSQVNSIKFSQNSDDIDINSRLIKDFLLKKIKGNTGMYEFVKKYKEMLENLKKTEQILDSGSSDFQTSVEENTKENGILGKTDPCKDSLQIDGTSENSDRKDIAVVEFVVSSNGPEAIDDETFVKQLLQGMVMFFSMVKQLMEN</sequence>
<dbReference type="RefSeq" id="XP_014252445.1">
    <property type="nucleotide sequence ID" value="XM_014396959.2"/>
</dbReference>
<dbReference type="GO" id="GO:0005615">
    <property type="term" value="C:extracellular space"/>
    <property type="evidence" value="ECO:0007669"/>
    <property type="project" value="TreeGrafter"/>
</dbReference>
<dbReference type="Proteomes" id="UP000494040">
    <property type="component" value="Unassembled WGS sequence"/>
</dbReference>
<dbReference type="GeneID" id="106668315"/>
<feature type="signal peptide" evidence="2">
    <location>
        <begin position="1"/>
        <end position="19"/>
    </location>
</feature>
<reference evidence="3" key="1">
    <citation type="submission" date="2022-01" db="UniProtKB">
        <authorList>
            <consortium name="EnsemblMetazoa"/>
        </authorList>
    </citation>
    <scope>IDENTIFICATION</scope>
</reference>
<name>A0A8I6RVL5_CIMLE</name>
<dbReference type="RefSeq" id="XP_014252435.1">
    <property type="nucleotide sequence ID" value="XM_014396949.2"/>
</dbReference>
<evidence type="ECO:0000256" key="1">
    <source>
        <dbReference type="SAM" id="MobiDB-lite"/>
    </source>
</evidence>
<accession>A0A8I6RVL5</accession>
<feature type="region of interest" description="Disordered" evidence="1">
    <location>
        <begin position="630"/>
        <end position="660"/>
    </location>
</feature>
<evidence type="ECO:0000313" key="4">
    <source>
        <dbReference type="Proteomes" id="UP000494040"/>
    </source>
</evidence>
<dbReference type="KEGG" id="clec:106668315"/>
<keyword evidence="2" id="KW-0732">Signal</keyword>
<dbReference type="EnsemblMetazoa" id="XM_014396968.2">
    <property type="protein sequence ID" value="XP_014252454.1"/>
    <property type="gene ID" value="LOC106668315"/>
</dbReference>
<dbReference type="GO" id="GO:0031012">
    <property type="term" value="C:extracellular matrix"/>
    <property type="evidence" value="ECO:0007669"/>
    <property type="project" value="TreeGrafter"/>
</dbReference>
<dbReference type="EnsemblMetazoa" id="XM_014396949.2">
    <property type="protein sequence ID" value="XP_014252435.1"/>
    <property type="gene ID" value="LOC106668315"/>
</dbReference>
<dbReference type="OrthoDB" id="7736742at2759"/>
<feature type="compositionally biased region" description="Acidic residues" evidence="1">
    <location>
        <begin position="641"/>
        <end position="650"/>
    </location>
</feature>
<dbReference type="EnsemblMetazoa" id="XM_014396959.2">
    <property type="protein sequence ID" value="XP_014252445.1"/>
    <property type="gene ID" value="LOC106668315"/>
</dbReference>
<organism evidence="3 4">
    <name type="scientific">Cimex lectularius</name>
    <name type="common">Bed bug</name>
    <name type="synonym">Acanthia lectularia</name>
    <dbReference type="NCBI Taxonomy" id="79782"/>
    <lineage>
        <taxon>Eukaryota</taxon>
        <taxon>Metazoa</taxon>
        <taxon>Ecdysozoa</taxon>
        <taxon>Arthropoda</taxon>
        <taxon>Hexapoda</taxon>
        <taxon>Insecta</taxon>
        <taxon>Pterygota</taxon>
        <taxon>Neoptera</taxon>
        <taxon>Paraneoptera</taxon>
        <taxon>Hemiptera</taxon>
        <taxon>Heteroptera</taxon>
        <taxon>Panheteroptera</taxon>
        <taxon>Cimicomorpha</taxon>
        <taxon>Cimicidae</taxon>
        <taxon>Cimex</taxon>
    </lineage>
</organism>
<dbReference type="PANTHER" id="PTHR46145">
    <property type="entry name" value="HEPARANASE"/>
    <property type="match status" value="1"/>
</dbReference>
<protein>
    <recommendedName>
        <fullName evidence="5">Heparanase</fullName>
    </recommendedName>
</protein>
<evidence type="ECO:0000256" key="2">
    <source>
        <dbReference type="SAM" id="SignalP"/>
    </source>
</evidence>